<keyword evidence="7" id="KW-1185">Reference proteome</keyword>
<dbReference type="GeneID" id="28734375"/>
<dbReference type="PANTHER" id="PTHR43712:SF5">
    <property type="entry name" value="O-METHYLTRANSFERASE ASQN-RELATED"/>
    <property type="match status" value="1"/>
</dbReference>
<accession>A0A0N0NRR0</accession>
<name>A0A0N0NRR0_9EURO</name>
<dbReference type="AlphaFoldDB" id="A0A0N0NRR0"/>
<proteinExistence type="inferred from homology"/>
<dbReference type="PROSITE" id="PS51683">
    <property type="entry name" value="SAM_OMT_II"/>
    <property type="match status" value="1"/>
</dbReference>
<organism evidence="6 7">
    <name type="scientific">Cyphellophora attinorum</name>
    <dbReference type="NCBI Taxonomy" id="1664694"/>
    <lineage>
        <taxon>Eukaryota</taxon>
        <taxon>Fungi</taxon>
        <taxon>Dikarya</taxon>
        <taxon>Ascomycota</taxon>
        <taxon>Pezizomycotina</taxon>
        <taxon>Eurotiomycetes</taxon>
        <taxon>Chaetothyriomycetidae</taxon>
        <taxon>Chaetothyriales</taxon>
        <taxon>Cyphellophoraceae</taxon>
        <taxon>Cyphellophora</taxon>
    </lineage>
</organism>
<evidence type="ECO:0000313" key="7">
    <source>
        <dbReference type="Proteomes" id="UP000038010"/>
    </source>
</evidence>
<dbReference type="SUPFAM" id="SSF53335">
    <property type="entry name" value="S-adenosyl-L-methionine-dependent methyltransferases"/>
    <property type="match status" value="1"/>
</dbReference>
<dbReference type="InterPro" id="IPR036390">
    <property type="entry name" value="WH_DNA-bd_sf"/>
</dbReference>
<keyword evidence="3" id="KW-0949">S-adenosyl-L-methionine</keyword>
<dbReference type="Gene3D" id="3.40.50.150">
    <property type="entry name" value="Vaccinia Virus protein VP39"/>
    <property type="match status" value="1"/>
</dbReference>
<sequence length="452" mass="50524">MLTKTEDLEQLAETCLATAKAIKEHLAANGKPQMTFDQNGPPNFPDDAPPNIQYARLTLREAAQRLADLVTGPEESVGFYPYQVNLDLCAYRYALKFNIAPAVPLNDSISYADLAAKCKVDAGQLKQVLRQLMMTHFFHEPTPGMVAHTAASKHLTHGGARSWMQYSTTDTLGSAFHYLDAIEKWGHGSQEHDQCGLQIHYGTDKSMYEYYEENEEVRTNFSDLLTYASTMAAVSNTFIAAGYDWASLGEVTIVDVAGSRGHSSVEIARSNPKAKIIVQDLPKIIDRARNPKTCVIPRELQPQITFMAHNFWDEQPVSADVYFLRLIMHDWSDKYCIKILRPLVKAMKPGGRIIIMDEILPPVGGAPQPIERFMRAQDLHMAVLTNAKERDHEQWQYLIHATDPRLIIKSMTLPPGSAMALIEVVLAEETNGDVDDKMKEIQPQLEPVSGVA</sequence>
<gene>
    <name evidence="6" type="ORF">AB675_2518</name>
</gene>
<reference evidence="6 7" key="1">
    <citation type="submission" date="2015-06" db="EMBL/GenBank/DDBJ databases">
        <title>Draft genome of the ant-associated black yeast Phialophora attae CBS 131958.</title>
        <authorList>
            <person name="Moreno L.F."/>
            <person name="Stielow B.J."/>
            <person name="de Hoog S."/>
            <person name="Vicente V.A."/>
            <person name="Weiss V.A."/>
            <person name="de Vries M."/>
            <person name="Cruz L.M."/>
            <person name="Souza E.M."/>
        </authorList>
    </citation>
    <scope>NUCLEOTIDE SEQUENCE [LARGE SCALE GENOMIC DNA]</scope>
    <source>
        <strain evidence="6 7">CBS 131958</strain>
    </source>
</reference>
<dbReference type="InterPro" id="IPR036388">
    <property type="entry name" value="WH-like_DNA-bd_sf"/>
</dbReference>
<dbReference type="InterPro" id="IPR001077">
    <property type="entry name" value="COMT_C"/>
</dbReference>
<dbReference type="InterPro" id="IPR029063">
    <property type="entry name" value="SAM-dependent_MTases_sf"/>
</dbReference>
<evidence type="ECO:0000256" key="1">
    <source>
        <dbReference type="ARBA" id="ARBA00022603"/>
    </source>
</evidence>
<protein>
    <submittedName>
        <fullName evidence="6">6-hydroxytryprostatin B O-methyltransferase</fullName>
    </submittedName>
</protein>
<keyword evidence="2 6" id="KW-0808">Transferase</keyword>
<evidence type="ECO:0000259" key="5">
    <source>
        <dbReference type="Pfam" id="PF00891"/>
    </source>
</evidence>
<dbReference type="OrthoDB" id="1606438at2759"/>
<dbReference type="SUPFAM" id="SSF46785">
    <property type="entry name" value="Winged helix' DNA-binding domain"/>
    <property type="match status" value="1"/>
</dbReference>
<dbReference type="Gene3D" id="1.10.10.10">
    <property type="entry name" value="Winged helix-like DNA-binding domain superfamily/Winged helix DNA-binding domain"/>
    <property type="match status" value="1"/>
</dbReference>
<dbReference type="EMBL" id="LFJN01000002">
    <property type="protein sequence ID" value="KPI45119.1"/>
    <property type="molecule type" value="Genomic_DNA"/>
</dbReference>
<dbReference type="GO" id="GO:0008171">
    <property type="term" value="F:O-methyltransferase activity"/>
    <property type="evidence" value="ECO:0007669"/>
    <property type="project" value="InterPro"/>
</dbReference>
<dbReference type="Pfam" id="PF00891">
    <property type="entry name" value="Methyltransf_2"/>
    <property type="match status" value="1"/>
</dbReference>
<dbReference type="PANTHER" id="PTHR43712">
    <property type="entry name" value="PUTATIVE (AFU_ORTHOLOGUE AFUA_4G14580)-RELATED"/>
    <property type="match status" value="1"/>
</dbReference>
<dbReference type="STRING" id="1664694.A0A0N0NRR0"/>
<dbReference type="Proteomes" id="UP000038010">
    <property type="component" value="Unassembled WGS sequence"/>
</dbReference>
<evidence type="ECO:0000256" key="4">
    <source>
        <dbReference type="ARBA" id="ARBA00038277"/>
    </source>
</evidence>
<evidence type="ECO:0000313" key="6">
    <source>
        <dbReference type="EMBL" id="KPI45119.1"/>
    </source>
</evidence>
<evidence type="ECO:0000256" key="3">
    <source>
        <dbReference type="ARBA" id="ARBA00022691"/>
    </source>
</evidence>
<dbReference type="InterPro" id="IPR016461">
    <property type="entry name" value="COMT-like"/>
</dbReference>
<feature type="domain" description="O-methyltransferase C-terminal" evidence="5">
    <location>
        <begin position="194"/>
        <end position="400"/>
    </location>
</feature>
<comment type="caution">
    <text evidence="6">The sequence shown here is derived from an EMBL/GenBank/DDBJ whole genome shotgun (WGS) entry which is preliminary data.</text>
</comment>
<dbReference type="RefSeq" id="XP_018005082.1">
    <property type="nucleotide sequence ID" value="XM_018142495.1"/>
</dbReference>
<keyword evidence="1 6" id="KW-0489">Methyltransferase</keyword>
<dbReference type="GO" id="GO:0032259">
    <property type="term" value="P:methylation"/>
    <property type="evidence" value="ECO:0007669"/>
    <property type="project" value="UniProtKB-KW"/>
</dbReference>
<evidence type="ECO:0000256" key="2">
    <source>
        <dbReference type="ARBA" id="ARBA00022679"/>
    </source>
</evidence>
<comment type="similarity">
    <text evidence="4">Belongs to the class I-like SAM-binding methyltransferase superfamily. Cation-independent O-methyltransferase family.</text>
</comment>
<dbReference type="VEuPathDB" id="FungiDB:AB675_2518"/>